<comment type="caution">
    <text evidence="5">The sequence shown here is derived from an EMBL/GenBank/DDBJ whole genome shotgun (WGS) entry which is preliminary data.</text>
</comment>
<dbReference type="GO" id="GO:0009691">
    <property type="term" value="P:cytokinin biosynthetic process"/>
    <property type="evidence" value="ECO:0007669"/>
    <property type="project" value="UniProtKB-UniRule"/>
</dbReference>
<evidence type="ECO:0000313" key="4">
    <source>
        <dbReference type="EMBL" id="MBC8600926.1"/>
    </source>
</evidence>
<dbReference type="Pfam" id="PF03641">
    <property type="entry name" value="Lysine_decarbox"/>
    <property type="match status" value="1"/>
</dbReference>
<keyword evidence="3" id="KW-0378">Hydrolase</keyword>
<evidence type="ECO:0000313" key="6">
    <source>
        <dbReference type="Proteomes" id="UP000256321"/>
    </source>
</evidence>
<evidence type="ECO:0000313" key="5">
    <source>
        <dbReference type="EMBL" id="RDU50407.1"/>
    </source>
</evidence>
<dbReference type="PANTHER" id="PTHR31223">
    <property type="entry name" value="LOG FAMILY PROTEIN YJL055W"/>
    <property type="match status" value="1"/>
</dbReference>
<dbReference type="RefSeq" id="WP_115498445.1">
    <property type="nucleotide sequence ID" value="NZ_JACRTI010000006.1"/>
</dbReference>
<dbReference type="GO" id="GO:0008714">
    <property type="term" value="F:AMP nucleosidase activity"/>
    <property type="evidence" value="ECO:0007669"/>
    <property type="project" value="UniProtKB-EC"/>
</dbReference>
<sequence>MEKERNKITSVCVYCASSTQVAPAYQEAATELGRLLGERRLRVVNGAGNTGLMCAVSDGTLSAGGTVTGVIPHFMVEQNWCHKGLTELVEVDNMHERKQRMADLSDAVIALPGGCGTLEELLEVITWKQLGLYLNPIVILNINGYFDPLLEMFRKAVDEHFMRPQHAGLWVVASTPAEAVELIYTEPVWDADIRKMALV</sequence>
<reference evidence="4 7" key="2">
    <citation type="submission" date="2020-08" db="EMBL/GenBank/DDBJ databases">
        <title>Genome public.</title>
        <authorList>
            <person name="Liu C."/>
            <person name="Sun Q."/>
        </authorList>
    </citation>
    <scope>NUCLEOTIDE SEQUENCE [LARGE SCALE GENOMIC DNA]</scope>
    <source>
        <strain evidence="4 7">426_9</strain>
    </source>
</reference>
<proteinExistence type="inferred from homology"/>
<dbReference type="EC" id="3.2.2.n1" evidence="3"/>
<keyword evidence="3" id="KW-0203">Cytokinin biosynthesis</keyword>
<dbReference type="GO" id="GO:0005829">
    <property type="term" value="C:cytosol"/>
    <property type="evidence" value="ECO:0007669"/>
    <property type="project" value="TreeGrafter"/>
</dbReference>
<comment type="catalytic activity">
    <reaction evidence="1">
        <text>AMP + H2O = D-ribose 5-phosphate + adenine</text>
        <dbReference type="Rhea" id="RHEA:20129"/>
        <dbReference type="ChEBI" id="CHEBI:15377"/>
        <dbReference type="ChEBI" id="CHEBI:16708"/>
        <dbReference type="ChEBI" id="CHEBI:78346"/>
        <dbReference type="ChEBI" id="CHEBI:456215"/>
        <dbReference type="EC" id="3.2.2.4"/>
    </reaction>
</comment>
<evidence type="ECO:0000256" key="2">
    <source>
        <dbReference type="ARBA" id="ARBA00006763"/>
    </source>
</evidence>
<dbReference type="EMBL" id="QREV01000006">
    <property type="protein sequence ID" value="RDU50407.1"/>
    <property type="molecule type" value="Genomic_DNA"/>
</dbReference>
<dbReference type="InterPro" id="IPR005269">
    <property type="entry name" value="LOG"/>
</dbReference>
<dbReference type="InterPro" id="IPR031100">
    <property type="entry name" value="LOG_fam"/>
</dbReference>
<dbReference type="EMBL" id="JACRTI010000006">
    <property type="protein sequence ID" value="MBC8600926.1"/>
    <property type="molecule type" value="Genomic_DNA"/>
</dbReference>
<name>A0A3D8HIK1_9BACT</name>
<keyword evidence="7" id="KW-1185">Reference proteome</keyword>
<evidence type="ECO:0000256" key="3">
    <source>
        <dbReference type="RuleBase" id="RU363015"/>
    </source>
</evidence>
<comment type="similarity">
    <text evidence="2 3">Belongs to the LOG family.</text>
</comment>
<dbReference type="PANTHER" id="PTHR31223:SF70">
    <property type="entry name" value="LOG FAMILY PROTEIN YJL055W"/>
    <property type="match status" value="1"/>
</dbReference>
<dbReference type="Proteomes" id="UP000629596">
    <property type="component" value="Unassembled WGS sequence"/>
</dbReference>
<evidence type="ECO:0000256" key="1">
    <source>
        <dbReference type="ARBA" id="ARBA00000274"/>
    </source>
</evidence>
<evidence type="ECO:0000313" key="7">
    <source>
        <dbReference type="Proteomes" id="UP000629596"/>
    </source>
</evidence>
<dbReference type="NCBIfam" id="TIGR00730">
    <property type="entry name" value="Rossman fold protein, TIGR00730 family"/>
    <property type="match status" value="1"/>
</dbReference>
<protein>
    <recommendedName>
        <fullName evidence="3">Cytokinin riboside 5'-monophosphate phosphoribohydrolase</fullName>
        <ecNumber evidence="3">3.2.2.n1</ecNumber>
    </recommendedName>
</protein>
<dbReference type="SUPFAM" id="SSF102405">
    <property type="entry name" value="MCP/YpsA-like"/>
    <property type="match status" value="1"/>
</dbReference>
<gene>
    <name evidence="5" type="ORF">DWU89_04295</name>
    <name evidence="4" type="ORF">H8784_04230</name>
</gene>
<accession>A0A3D8HIK1</accession>
<dbReference type="Proteomes" id="UP000256321">
    <property type="component" value="Unassembled WGS sequence"/>
</dbReference>
<dbReference type="Gene3D" id="3.40.50.450">
    <property type="match status" value="1"/>
</dbReference>
<reference evidence="5 6" key="1">
    <citation type="submission" date="2018-07" db="EMBL/GenBank/DDBJ databases">
        <title>Parabacteroides acidifaciens nov. sp., isolated from human feces.</title>
        <authorList>
            <person name="Wang Y.J."/>
        </authorList>
    </citation>
    <scope>NUCLEOTIDE SEQUENCE [LARGE SCALE GENOMIC DNA]</scope>
    <source>
        <strain evidence="5 6">426-9</strain>
    </source>
</reference>
<organism evidence="5 6">
    <name type="scientific">Parabacteroides acidifaciens</name>
    <dbReference type="NCBI Taxonomy" id="2290935"/>
    <lineage>
        <taxon>Bacteria</taxon>
        <taxon>Pseudomonadati</taxon>
        <taxon>Bacteroidota</taxon>
        <taxon>Bacteroidia</taxon>
        <taxon>Bacteroidales</taxon>
        <taxon>Tannerellaceae</taxon>
        <taxon>Parabacteroides</taxon>
    </lineage>
</organism>
<dbReference type="AlphaFoldDB" id="A0A3D8HIK1"/>